<keyword evidence="4" id="KW-0735">Signal-anchor</keyword>
<evidence type="ECO:0000313" key="10">
    <source>
        <dbReference type="Proteomes" id="UP000002772"/>
    </source>
</evidence>
<dbReference type="EMBL" id="GL945017">
    <property type="protein sequence ID" value="EGN56012.1"/>
    <property type="molecule type" value="Genomic_DNA"/>
</dbReference>
<dbReference type="PANTHER" id="PTHR13572">
    <property type="entry name" value="ENDO-ALPHA-1,2-MANNOSIDASE"/>
    <property type="match status" value="1"/>
</dbReference>
<evidence type="ECO:0000256" key="2">
    <source>
        <dbReference type="ARBA" id="ARBA00022692"/>
    </source>
</evidence>
<evidence type="ECO:0000256" key="4">
    <source>
        <dbReference type="ARBA" id="ARBA00022968"/>
    </source>
</evidence>
<dbReference type="HOGENOM" id="CLU_030649_0_0_10"/>
<dbReference type="Gene3D" id="3.20.20.80">
    <property type="entry name" value="Glycosidases"/>
    <property type="match status" value="1"/>
</dbReference>
<dbReference type="InterPro" id="IPR026071">
    <property type="entry name" value="Glyco_Hydrolase_99"/>
</dbReference>
<dbReference type="Proteomes" id="UP000002772">
    <property type="component" value="Unassembled WGS sequence"/>
</dbReference>
<feature type="chain" id="PRO_5003375593" evidence="8">
    <location>
        <begin position="22"/>
        <end position="406"/>
    </location>
</feature>
<feature type="signal peptide" evidence="8">
    <location>
        <begin position="1"/>
        <end position="21"/>
    </location>
</feature>
<dbReference type="GO" id="GO:0004559">
    <property type="term" value="F:alpha-mannosidase activity"/>
    <property type="evidence" value="ECO:0007669"/>
    <property type="project" value="TreeGrafter"/>
</dbReference>
<evidence type="ECO:0000313" key="9">
    <source>
        <dbReference type="EMBL" id="EGN56012.1"/>
    </source>
</evidence>
<dbReference type="AlphaFoldDB" id="F8NCC2"/>
<keyword evidence="8" id="KW-0732">Signal</keyword>
<comment type="subcellular location">
    <subcellularLocation>
        <location evidence="1">Golgi apparatus membrane</location>
        <topology evidence="1">Single-pass type II membrane protein</topology>
    </subcellularLocation>
</comment>
<dbReference type="RefSeq" id="WP_007572905.1">
    <property type="nucleotide sequence ID" value="NZ_BPTS01000001.1"/>
</dbReference>
<keyword evidence="10" id="KW-1185">Reference proteome</keyword>
<reference evidence="10" key="1">
    <citation type="journal article" date="2011" name="Stand. Genomic Sci.">
        <title>Non-contiguous finished genome sequence of the opportunistic oral pathogen Prevotella multisaccharivorax type strain (PPPA20).</title>
        <authorList>
            <person name="Pati A."/>
            <person name="Gronow S."/>
            <person name="Lu M."/>
            <person name="Lapidus A."/>
            <person name="Nolan M."/>
            <person name="Lucas S."/>
            <person name="Hammon N."/>
            <person name="Deshpande S."/>
            <person name="Cheng J.F."/>
            <person name="Tapia R."/>
            <person name="Han C."/>
            <person name="Goodwin L."/>
            <person name="Pitluck S."/>
            <person name="Liolios K."/>
            <person name="Pagani I."/>
            <person name="Mavromatis K."/>
            <person name="Mikhailova N."/>
            <person name="Huntemann M."/>
            <person name="Chen A."/>
            <person name="Palaniappan K."/>
            <person name="Land M."/>
            <person name="Hauser L."/>
            <person name="Detter J.C."/>
            <person name="Brambilla E.M."/>
            <person name="Rohde M."/>
            <person name="Goker M."/>
            <person name="Woyke T."/>
            <person name="Bristow J."/>
            <person name="Eisen J.A."/>
            <person name="Markowitz V."/>
            <person name="Hugenholtz P."/>
            <person name="Kyrpides N.C."/>
            <person name="Klenk H.P."/>
            <person name="Ivanova N."/>
        </authorList>
    </citation>
    <scope>NUCLEOTIDE SEQUENCE [LARGE SCALE GENOMIC DNA]</scope>
    <source>
        <strain evidence="10">DSM 17128</strain>
    </source>
</reference>
<evidence type="ECO:0000256" key="6">
    <source>
        <dbReference type="ARBA" id="ARBA00023034"/>
    </source>
</evidence>
<keyword evidence="5" id="KW-1133">Transmembrane helix</keyword>
<keyword evidence="7" id="KW-0472">Membrane</keyword>
<organism evidence="9 10">
    <name type="scientific">Hallella multisaccharivorax DSM 17128</name>
    <dbReference type="NCBI Taxonomy" id="688246"/>
    <lineage>
        <taxon>Bacteria</taxon>
        <taxon>Pseudomonadati</taxon>
        <taxon>Bacteroidota</taxon>
        <taxon>Bacteroidia</taxon>
        <taxon>Bacteroidales</taxon>
        <taxon>Prevotellaceae</taxon>
        <taxon>Hallella</taxon>
    </lineage>
</organism>
<evidence type="ECO:0000256" key="5">
    <source>
        <dbReference type="ARBA" id="ARBA00022989"/>
    </source>
</evidence>
<gene>
    <name evidence="9" type="ORF">Premu_0535</name>
</gene>
<evidence type="ECO:0000256" key="3">
    <source>
        <dbReference type="ARBA" id="ARBA00022801"/>
    </source>
</evidence>
<evidence type="ECO:0000256" key="1">
    <source>
        <dbReference type="ARBA" id="ARBA00004323"/>
    </source>
</evidence>
<dbReference type="PANTHER" id="PTHR13572:SF4">
    <property type="entry name" value="RE57134P"/>
    <property type="match status" value="1"/>
</dbReference>
<sequence length="406" mass="45780">MKQQLFTLFLVGLLAATVSCSNDYPTRPESGTETAGDEISGAVPVSKTNQMNIYVHWMPWFETDTSNSLNAGKWGWHWTMNTCNPNTVPANGNRQIASHYYPLTGPYASGDETILDYQCLLMKYAGVDGVMADWYGANGDNAMALHRSNTEAMFRALKRVGLKMAVVYEDQTLANASDKVVQARTDMKYLAKTFFKDEAYAKVDNRPLLLDFGPQSMTSSKEWYRSFAVLATKPFFMVLDGHSNLCNDNTYPDNAQGEYSWVNPLPNYASAKNFKFYIGGAMPGFHDFYKEGGSGDGYTTYDSEDGALFKRQLDAARKAGLSWLQISTWNDYGEGTTIEPTREYGYRYLVALQEFTGVTYRQADLELIYQWYLAKIKNPDSQQVKEAYDALVKLDTEKARQLLNVK</sequence>
<dbReference type="eggNOG" id="COG4991">
    <property type="taxonomic scope" value="Bacteria"/>
</dbReference>
<keyword evidence="9" id="KW-0449">Lipoprotein</keyword>
<keyword evidence="2" id="KW-0812">Transmembrane</keyword>
<dbReference type="PROSITE" id="PS51257">
    <property type="entry name" value="PROKAR_LIPOPROTEIN"/>
    <property type="match status" value="1"/>
</dbReference>
<keyword evidence="6" id="KW-0333">Golgi apparatus</keyword>
<dbReference type="STRING" id="688246.Premu_0535"/>
<name>F8NCC2_9BACT</name>
<dbReference type="CDD" id="cd11575">
    <property type="entry name" value="GH99_GH71_like_3"/>
    <property type="match status" value="1"/>
</dbReference>
<accession>F8NCC2</accession>
<protein>
    <submittedName>
        <fullName evidence="9">Putative lipoprotein</fullName>
    </submittedName>
</protein>
<proteinExistence type="predicted"/>
<keyword evidence="3" id="KW-0378">Hydrolase</keyword>
<evidence type="ECO:0000256" key="8">
    <source>
        <dbReference type="SAM" id="SignalP"/>
    </source>
</evidence>
<evidence type="ECO:0000256" key="7">
    <source>
        <dbReference type="ARBA" id="ARBA00023136"/>
    </source>
</evidence>